<dbReference type="GO" id="GO:0008999">
    <property type="term" value="F:protein-N-terminal-alanine acetyltransferase activity"/>
    <property type="evidence" value="ECO:0007669"/>
    <property type="project" value="TreeGrafter"/>
</dbReference>
<dbReference type="InterPro" id="IPR051908">
    <property type="entry name" value="Ribosomal_N-acetyltransferase"/>
</dbReference>
<dbReference type="InterPro" id="IPR000182">
    <property type="entry name" value="GNAT_dom"/>
</dbReference>
<sequence length="164" mass="18293">MVVLRETFLESDIDWITEACQDPDIQRWTLVPRPYTRDHARHFVEHPETEYWRWVVEQSDTGTPVAVVGIHSVDPDTGDAEVGYWVAPWGRGMRVMASALARVAELAATDASIRALTARIAEGNTASRRVAQRAGFLEVGRIECGCRDGDEPTDAILYRLSLPG</sequence>
<dbReference type="SUPFAM" id="SSF55729">
    <property type="entry name" value="Acyl-CoA N-acyltransferases (Nat)"/>
    <property type="match status" value="1"/>
</dbReference>
<evidence type="ECO:0000259" key="1">
    <source>
        <dbReference type="PROSITE" id="PS51186"/>
    </source>
</evidence>
<dbReference type="PROSITE" id="PS51186">
    <property type="entry name" value="GNAT"/>
    <property type="match status" value="1"/>
</dbReference>
<dbReference type="Pfam" id="PF13302">
    <property type="entry name" value="Acetyltransf_3"/>
    <property type="match status" value="1"/>
</dbReference>
<organism evidence="2">
    <name type="scientific">freshwater metagenome</name>
    <dbReference type="NCBI Taxonomy" id="449393"/>
    <lineage>
        <taxon>unclassified sequences</taxon>
        <taxon>metagenomes</taxon>
        <taxon>ecological metagenomes</taxon>
    </lineage>
</organism>
<proteinExistence type="predicted"/>
<dbReference type="Gene3D" id="3.40.630.30">
    <property type="match status" value="1"/>
</dbReference>
<dbReference type="AlphaFoldDB" id="A0A6J6F6W2"/>
<dbReference type="GO" id="GO:0005737">
    <property type="term" value="C:cytoplasm"/>
    <property type="evidence" value="ECO:0007669"/>
    <property type="project" value="TreeGrafter"/>
</dbReference>
<feature type="domain" description="N-acetyltransferase" evidence="1">
    <location>
        <begin position="11"/>
        <end position="163"/>
    </location>
</feature>
<accession>A0A6J6F6W2</accession>
<protein>
    <submittedName>
        <fullName evidence="2">Unannotated protein</fullName>
    </submittedName>
</protein>
<dbReference type="PANTHER" id="PTHR43441">
    <property type="entry name" value="RIBOSOMAL-PROTEIN-SERINE ACETYLTRANSFERASE"/>
    <property type="match status" value="1"/>
</dbReference>
<dbReference type="InterPro" id="IPR016181">
    <property type="entry name" value="Acyl_CoA_acyltransferase"/>
</dbReference>
<dbReference type="GO" id="GO:1990189">
    <property type="term" value="F:protein N-terminal-serine acetyltransferase activity"/>
    <property type="evidence" value="ECO:0007669"/>
    <property type="project" value="TreeGrafter"/>
</dbReference>
<reference evidence="2" key="1">
    <citation type="submission" date="2020-05" db="EMBL/GenBank/DDBJ databases">
        <authorList>
            <person name="Chiriac C."/>
            <person name="Salcher M."/>
            <person name="Ghai R."/>
            <person name="Kavagutti S V."/>
        </authorList>
    </citation>
    <scope>NUCLEOTIDE SEQUENCE</scope>
</reference>
<gene>
    <name evidence="2" type="ORF">UFOPK1722_01243</name>
</gene>
<evidence type="ECO:0000313" key="2">
    <source>
        <dbReference type="EMBL" id="CAB4584316.1"/>
    </source>
</evidence>
<name>A0A6J6F6W2_9ZZZZ</name>
<dbReference type="PANTHER" id="PTHR43441:SF10">
    <property type="entry name" value="ACETYLTRANSFERASE"/>
    <property type="match status" value="1"/>
</dbReference>
<dbReference type="EMBL" id="CAEZTS010000111">
    <property type="protein sequence ID" value="CAB4584316.1"/>
    <property type="molecule type" value="Genomic_DNA"/>
</dbReference>